<dbReference type="NCBIfam" id="NF008636">
    <property type="entry name" value="PRK11625.1"/>
    <property type="match status" value="1"/>
</dbReference>
<keyword evidence="2" id="KW-1185">Reference proteome</keyword>
<proteinExistence type="predicted"/>
<dbReference type="Proteomes" id="UP001195624">
    <property type="component" value="Unassembled WGS sequence"/>
</dbReference>
<gene>
    <name evidence="1" type="ORF">J2125_003094</name>
</gene>
<evidence type="ECO:0000313" key="1">
    <source>
        <dbReference type="EMBL" id="MBP2169902.1"/>
    </source>
</evidence>
<dbReference type="Gene3D" id="2.30.30.400">
    <property type="entry name" value="Rof-like"/>
    <property type="match status" value="1"/>
</dbReference>
<accession>A0ABS4PBB8</accession>
<dbReference type="InterPro" id="IPR038626">
    <property type="entry name" value="Rof-like_sf"/>
</dbReference>
<dbReference type="InterPro" id="IPR009778">
    <property type="entry name" value="ROF"/>
</dbReference>
<dbReference type="InterPro" id="IPR023534">
    <property type="entry name" value="Rof/RNase_P-like"/>
</dbReference>
<dbReference type="Pfam" id="PF07073">
    <property type="entry name" value="ROF"/>
    <property type="match status" value="1"/>
</dbReference>
<organism evidence="1 2">
    <name type="scientific">Winslowiella toletana</name>
    <dbReference type="NCBI Taxonomy" id="92490"/>
    <lineage>
        <taxon>Bacteria</taxon>
        <taxon>Pseudomonadati</taxon>
        <taxon>Pseudomonadota</taxon>
        <taxon>Gammaproteobacteria</taxon>
        <taxon>Enterobacterales</taxon>
        <taxon>Erwiniaceae</taxon>
        <taxon>Winslowiella</taxon>
    </lineage>
</organism>
<comment type="caution">
    <text evidence="1">The sequence shown here is derived from an EMBL/GenBank/DDBJ whole genome shotgun (WGS) entry which is preliminary data.</text>
</comment>
<dbReference type="EMBL" id="JAGGMQ010000001">
    <property type="protein sequence ID" value="MBP2169902.1"/>
    <property type="molecule type" value="Genomic_DNA"/>
</dbReference>
<name>A0ABS4PBB8_9GAMM</name>
<protein>
    <submittedName>
        <fullName evidence="1">Rho-binding antiterminator</fullName>
    </submittedName>
</protein>
<dbReference type="SUPFAM" id="SSF101744">
    <property type="entry name" value="Rof/RNase P subunit-like"/>
    <property type="match status" value="1"/>
</dbReference>
<reference evidence="2" key="1">
    <citation type="submission" date="2023-07" db="EMBL/GenBank/DDBJ databases">
        <title>Genome mining of underrepresented organisms for secondary metabolites.</title>
        <authorList>
            <person name="D'Agostino P.M."/>
        </authorList>
    </citation>
    <scope>NUCLEOTIDE SEQUENCE [LARGE SCALE GENOMIC DNA]</scope>
    <source>
        <strain evidence="2">WS4403</strain>
    </source>
</reference>
<dbReference type="RefSeq" id="WP_017800339.1">
    <property type="nucleotide sequence ID" value="NZ_JAGGMQ010000001.1"/>
</dbReference>
<evidence type="ECO:0000313" key="2">
    <source>
        <dbReference type="Proteomes" id="UP001195624"/>
    </source>
</evidence>
<sequence length="87" mass="9888">MLTNEAYKPINCDDYDNLELACQSNWTLSLELKNGEQLSAKATDMVMRKNIEYLVIELTGEQRELRLDHIASFSHPKLGTVVVSESD</sequence>